<name>A0A8B7Z447_ACAPL</name>
<dbReference type="GO" id="GO:0000076">
    <property type="term" value="P:DNA replication checkpoint signaling"/>
    <property type="evidence" value="ECO:0007669"/>
    <property type="project" value="UniProtKB-UniRule"/>
</dbReference>
<dbReference type="GO" id="GO:0006974">
    <property type="term" value="P:DNA damage response"/>
    <property type="evidence" value="ECO:0007669"/>
    <property type="project" value="UniProtKB-KW"/>
</dbReference>
<gene>
    <name evidence="10" type="primary">LOC110984168</name>
</gene>
<proteinExistence type="inferred from homology"/>
<reference evidence="10" key="1">
    <citation type="submission" date="2025-08" db="UniProtKB">
        <authorList>
            <consortium name="RefSeq"/>
        </authorList>
    </citation>
    <scope>IDENTIFICATION</scope>
</reference>
<dbReference type="GO" id="GO:0003677">
    <property type="term" value="F:DNA binding"/>
    <property type="evidence" value="ECO:0007669"/>
    <property type="project" value="TreeGrafter"/>
</dbReference>
<keyword evidence="3 6" id="KW-0227">DNA damage</keyword>
<organism evidence="9 10">
    <name type="scientific">Acanthaster planci</name>
    <name type="common">Crown-of-thorns starfish</name>
    <dbReference type="NCBI Taxonomy" id="133434"/>
    <lineage>
        <taxon>Eukaryota</taxon>
        <taxon>Metazoa</taxon>
        <taxon>Echinodermata</taxon>
        <taxon>Eleutherozoa</taxon>
        <taxon>Asterozoa</taxon>
        <taxon>Asteroidea</taxon>
        <taxon>Valvatacea</taxon>
        <taxon>Valvatida</taxon>
        <taxon>Acanthasteridae</taxon>
        <taxon>Acanthaster</taxon>
    </lineage>
</organism>
<dbReference type="GeneID" id="110984168"/>
<feature type="compositionally biased region" description="Basic and acidic residues" evidence="7">
    <location>
        <begin position="492"/>
        <end position="501"/>
    </location>
</feature>
<dbReference type="AlphaFoldDB" id="A0A8B7Z447"/>
<feature type="compositionally biased region" description="Basic and acidic residues" evidence="7">
    <location>
        <begin position="436"/>
        <end position="462"/>
    </location>
</feature>
<feature type="compositionally biased region" description="Basic and acidic residues" evidence="7">
    <location>
        <begin position="80"/>
        <end position="93"/>
    </location>
</feature>
<evidence type="ECO:0000259" key="8">
    <source>
        <dbReference type="Pfam" id="PF07962"/>
    </source>
</evidence>
<comment type="similarity">
    <text evidence="2 6">Belongs to the CSM3 family.</text>
</comment>
<keyword evidence="4 6" id="KW-0539">Nucleus</keyword>
<dbReference type="OrthoDB" id="437078at2759"/>
<protein>
    <recommendedName>
        <fullName evidence="6">TIMELESS-interacting protein</fullName>
    </recommendedName>
</protein>
<dbReference type="InterPro" id="IPR012923">
    <property type="entry name" value="Csm3"/>
</dbReference>
<evidence type="ECO:0000256" key="3">
    <source>
        <dbReference type="ARBA" id="ARBA00022763"/>
    </source>
</evidence>
<dbReference type="GO" id="GO:0043111">
    <property type="term" value="P:replication fork arrest"/>
    <property type="evidence" value="ECO:0007669"/>
    <property type="project" value="TreeGrafter"/>
</dbReference>
<evidence type="ECO:0000256" key="2">
    <source>
        <dbReference type="ARBA" id="ARBA00006075"/>
    </source>
</evidence>
<sequence length="583" mass="64878">MPTEGAIRHQFPRNPKAQFKEHRVSFIRKISRMQSMDVLGARDGYISDEEFPPLAELPPLSPTRNDLDLFAENTNNASDNRGDEDKENEGDKQRPHRLVNRKPQPKLDAVRLCSDRGLPMLSKHFEQVKFKGKGHEVGDLNRLMSTMEHWAHRLFPKMPFDEVIDRIEKLGKKRAVQTCIKKIRLDMPLMDEDFVEPEGGTDAAGTDVANDRVGDEDEMDTFSQFAGQLSQPVGTPTNANVLLSEEQRERMEQNKRRAMERRKSKGQATPASDDLGITTDELQDLERYHANDEDMEKELWNDIAMFEASQRNIWKVLPRKTNGHPQKETDSTQMPARKQMGTGGREDIKGISKDIIVIDDEVSEDEADQMQGVKETRALETTDINEAGGPGDGMMTDSRQNVIDLDADASDKEGRTSAGEKRDEVAETIDGDWEDEGKGSQDEMKDDGEGNRSSDLVLKWDSESADESTTVLEPSDEAGAKVTETTNDTEFGETHVHRAPAEDGQDIAELPSSKGQEAGASRDSPEDKISQDSAGETVSESRSDGEVGKPVGANVVTLENGTDREGEEVGSTEQDTVEDMETE</sequence>
<feature type="region of interest" description="Disordered" evidence="7">
    <location>
        <begin position="361"/>
        <end position="583"/>
    </location>
</feature>
<evidence type="ECO:0000256" key="7">
    <source>
        <dbReference type="SAM" id="MobiDB-lite"/>
    </source>
</evidence>
<keyword evidence="5 6" id="KW-0131">Cell cycle</keyword>
<dbReference type="InterPro" id="IPR040038">
    <property type="entry name" value="TIPIN/Csm3/Swi3"/>
</dbReference>
<dbReference type="PANTHER" id="PTHR13220:SF11">
    <property type="entry name" value="TIMELESS-INTERACTING PROTEIN"/>
    <property type="match status" value="1"/>
</dbReference>
<keyword evidence="9" id="KW-1185">Reference proteome</keyword>
<accession>A0A8B7Z447</accession>
<evidence type="ECO:0000256" key="5">
    <source>
        <dbReference type="ARBA" id="ARBA00023306"/>
    </source>
</evidence>
<dbReference type="KEGG" id="aplc:110984168"/>
<dbReference type="RefSeq" id="XP_022099737.1">
    <property type="nucleotide sequence ID" value="XM_022244045.1"/>
</dbReference>
<evidence type="ECO:0000313" key="9">
    <source>
        <dbReference type="Proteomes" id="UP000694845"/>
    </source>
</evidence>
<dbReference type="GO" id="GO:0031298">
    <property type="term" value="C:replication fork protection complex"/>
    <property type="evidence" value="ECO:0007669"/>
    <property type="project" value="TreeGrafter"/>
</dbReference>
<comment type="subcellular location">
    <subcellularLocation>
        <location evidence="1 6">Nucleus</location>
    </subcellularLocation>
</comment>
<evidence type="ECO:0000256" key="1">
    <source>
        <dbReference type="ARBA" id="ARBA00004123"/>
    </source>
</evidence>
<dbReference type="Proteomes" id="UP000694845">
    <property type="component" value="Unplaced"/>
</dbReference>
<dbReference type="Pfam" id="PF07962">
    <property type="entry name" value="Swi3"/>
    <property type="match status" value="1"/>
</dbReference>
<feature type="domain" description="Chromosome segregation in meiosis protein 3" evidence="8">
    <location>
        <begin position="106"/>
        <end position="187"/>
    </location>
</feature>
<feature type="region of interest" description="Disordered" evidence="7">
    <location>
        <begin position="321"/>
        <end position="348"/>
    </location>
</feature>
<dbReference type="PANTHER" id="PTHR13220">
    <property type="entry name" value="TIMELESS INTERACTING-RELATED"/>
    <property type="match status" value="1"/>
</dbReference>
<evidence type="ECO:0000256" key="6">
    <source>
        <dbReference type="RuleBase" id="RU366049"/>
    </source>
</evidence>
<feature type="region of interest" description="Disordered" evidence="7">
    <location>
        <begin position="49"/>
        <end position="101"/>
    </location>
</feature>
<feature type="compositionally biased region" description="Acidic residues" evidence="7">
    <location>
        <begin position="426"/>
        <end position="435"/>
    </location>
</feature>
<feature type="region of interest" description="Disordered" evidence="7">
    <location>
        <begin position="242"/>
        <end position="276"/>
    </location>
</feature>
<feature type="compositionally biased region" description="Basic and acidic residues" evidence="7">
    <location>
        <begin position="409"/>
        <end position="425"/>
    </location>
</feature>
<comment type="function">
    <text evidence="6">Plays an important role in the control of DNA replication and the maintenance of replication fork stability.</text>
</comment>
<dbReference type="GO" id="GO:0031297">
    <property type="term" value="P:replication fork processing"/>
    <property type="evidence" value="ECO:0007669"/>
    <property type="project" value="UniProtKB-UniRule"/>
</dbReference>
<evidence type="ECO:0000256" key="4">
    <source>
        <dbReference type="ARBA" id="ARBA00023242"/>
    </source>
</evidence>
<evidence type="ECO:0000313" key="10">
    <source>
        <dbReference type="RefSeq" id="XP_022099737.1"/>
    </source>
</evidence>
<feature type="compositionally biased region" description="Basic and acidic residues" evidence="7">
    <location>
        <begin position="245"/>
        <end position="257"/>
    </location>
</feature>
<feature type="compositionally biased region" description="Acidic residues" evidence="7">
    <location>
        <begin position="565"/>
        <end position="583"/>
    </location>
</feature>